<reference evidence="2 3" key="1">
    <citation type="submission" date="2022-07" db="EMBL/GenBank/DDBJ databases">
        <title>Methylomonas rivi sp. nov., Methylomonas rosea sp. nov., Methylomonas aureus sp. nov. and Methylomonas subterranea sp. nov., four novel methanotrophs isolated from a freshwater creek and the deep terrestrial subsurface.</title>
        <authorList>
            <person name="Abin C."/>
            <person name="Sankaranarayanan K."/>
            <person name="Garner C."/>
            <person name="Sindelar R."/>
            <person name="Kotary K."/>
            <person name="Garner R."/>
            <person name="Barclay S."/>
            <person name="Lawson P."/>
            <person name="Krumholz L."/>
        </authorList>
    </citation>
    <scope>NUCLEOTIDE SEQUENCE [LARGE SCALE GENOMIC DNA]</scope>
    <source>
        <strain evidence="2 3">SURF-1</strain>
    </source>
</reference>
<keyword evidence="1" id="KW-0472">Membrane</keyword>
<feature type="transmembrane region" description="Helical" evidence="1">
    <location>
        <begin position="122"/>
        <end position="141"/>
    </location>
</feature>
<dbReference type="EMBL" id="JANIBM010000004">
    <property type="protein sequence ID" value="MCQ8180584.1"/>
    <property type="molecule type" value="Genomic_DNA"/>
</dbReference>
<proteinExistence type="predicted"/>
<gene>
    <name evidence="2" type="ORF">NP603_05660</name>
</gene>
<evidence type="ECO:0008006" key="4">
    <source>
        <dbReference type="Google" id="ProtNLM"/>
    </source>
</evidence>
<evidence type="ECO:0000256" key="1">
    <source>
        <dbReference type="SAM" id="Phobius"/>
    </source>
</evidence>
<sequence length="253" mass="28769">MIQIKLIDQPAITYRTLRLLLFYLAVAFPPILFVGGVVFANLPLADSMSAYYHQNLDPNLTGQGVMRDWFVGFLFAIGVLLIVYRGYHPFEDWALNIAGILAIGIALFPMEWPRSQDQSLFSIHGACAISFFVCIAYVCIYRAKDTLSLIPDDGLRKYYATIYNFFGSAMILIPLSIWLLISSSPLSESLVFFIESSAVYVFAFYWFFKNKETRSTDLDRMIIRNKVSVQNYSFSDVFRTLPVLLNPAEEAHG</sequence>
<keyword evidence="1" id="KW-1133">Transmembrane helix</keyword>
<dbReference type="Proteomes" id="UP001524569">
    <property type="component" value="Unassembled WGS sequence"/>
</dbReference>
<protein>
    <recommendedName>
        <fullName evidence="4">DUF998 domain-containing protein</fullName>
    </recommendedName>
</protein>
<feature type="transmembrane region" description="Helical" evidence="1">
    <location>
        <begin position="93"/>
        <end position="110"/>
    </location>
</feature>
<name>A0ABT1UEC1_9GAMM</name>
<organism evidence="2 3">
    <name type="scientific">Methylomonas aurea</name>
    <dbReference type="NCBI Taxonomy" id="2952224"/>
    <lineage>
        <taxon>Bacteria</taxon>
        <taxon>Pseudomonadati</taxon>
        <taxon>Pseudomonadota</taxon>
        <taxon>Gammaproteobacteria</taxon>
        <taxon>Methylococcales</taxon>
        <taxon>Methylococcaceae</taxon>
        <taxon>Methylomonas</taxon>
    </lineage>
</organism>
<feature type="transmembrane region" description="Helical" evidence="1">
    <location>
        <begin position="162"/>
        <end position="183"/>
    </location>
</feature>
<feature type="transmembrane region" description="Helical" evidence="1">
    <location>
        <begin position="20"/>
        <end position="42"/>
    </location>
</feature>
<keyword evidence="3" id="KW-1185">Reference proteome</keyword>
<comment type="caution">
    <text evidence="2">The sequence shown here is derived from an EMBL/GenBank/DDBJ whole genome shotgun (WGS) entry which is preliminary data.</text>
</comment>
<evidence type="ECO:0000313" key="2">
    <source>
        <dbReference type="EMBL" id="MCQ8180584.1"/>
    </source>
</evidence>
<keyword evidence="1" id="KW-0812">Transmembrane</keyword>
<evidence type="ECO:0000313" key="3">
    <source>
        <dbReference type="Proteomes" id="UP001524569"/>
    </source>
</evidence>
<feature type="transmembrane region" description="Helical" evidence="1">
    <location>
        <begin position="69"/>
        <end position="86"/>
    </location>
</feature>
<feature type="transmembrane region" description="Helical" evidence="1">
    <location>
        <begin position="189"/>
        <end position="208"/>
    </location>
</feature>
<dbReference type="RefSeq" id="WP_256609946.1">
    <property type="nucleotide sequence ID" value="NZ_JANIBM010000004.1"/>
</dbReference>
<accession>A0ABT1UEC1</accession>